<dbReference type="Pfam" id="PF13510">
    <property type="entry name" value="Fer2_4"/>
    <property type="match status" value="1"/>
</dbReference>
<dbReference type="Proteomes" id="UP000477722">
    <property type="component" value="Unassembled WGS sequence"/>
</dbReference>
<keyword evidence="3" id="KW-1185">Reference proteome</keyword>
<dbReference type="InterPro" id="IPR042204">
    <property type="entry name" value="2Fe-2S-bd_N"/>
</dbReference>
<keyword evidence="1" id="KW-0560">Oxidoreductase</keyword>
<dbReference type="SUPFAM" id="SSF54292">
    <property type="entry name" value="2Fe-2S ferredoxin-like"/>
    <property type="match status" value="1"/>
</dbReference>
<evidence type="ECO:0000313" key="2">
    <source>
        <dbReference type="EMBL" id="NGO71387.1"/>
    </source>
</evidence>
<organism evidence="2 3">
    <name type="scientific">Streptomyces boncukensis</name>
    <dbReference type="NCBI Taxonomy" id="2711219"/>
    <lineage>
        <taxon>Bacteria</taxon>
        <taxon>Bacillati</taxon>
        <taxon>Actinomycetota</taxon>
        <taxon>Actinomycetes</taxon>
        <taxon>Kitasatosporales</taxon>
        <taxon>Streptomycetaceae</taxon>
        <taxon>Streptomyces</taxon>
    </lineage>
</organism>
<reference evidence="2 3" key="1">
    <citation type="submission" date="2020-02" db="EMBL/GenBank/DDBJ databases">
        <title>Whole-genome analyses of novel actinobacteria.</title>
        <authorList>
            <person name="Sahin N."/>
            <person name="Tatar D."/>
        </authorList>
    </citation>
    <scope>NUCLEOTIDE SEQUENCE [LARGE SCALE GENOMIC DNA]</scope>
    <source>
        <strain evidence="2 3">SB3404</strain>
    </source>
</reference>
<proteinExistence type="predicted"/>
<name>A0A6G4X3G0_9ACTN</name>
<dbReference type="EMBL" id="JAAKZZ010000297">
    <property type="protein sequence ID" value="NGO71387.1"/>
    <property type="molecule type" value="Genomic_DNA"/>
</dbReference>
<dbReference type="GO" id="GO:0051536">
    <property type="term" value="F:iron-sulfur cluster binding"/>
    <property type="evidence" value="ECO:0007669"/>
    <property type="project" value="InterPro"/>
</dbReference>
<comment type="caution">
    <text evidence="2">The sequence shown here is derived from an EMBL/GenBank/DDBJ whole genome shotgun (WGS) entry which is preliminary data.</text>
</comment>
<sequence>MSGGITLLVDGEPVTGAPGQSVAAVLVAAGRPGGVFCGMGVCFGCLVTVNGERDVRACLRDAGDGDVVGTQPREPS</sequence>
<dbReference type="Gene3D" id="3.10.20.440">
    <property type="entry name" value="2Fe-2S iron-sulphur cluster binding domain, sarcosine oxidase, alpha subunit, N-terminal domain"/>
    <property type="match status" value="1"/>
</dbReference>
<dbReference type="RefSeq" id="WP_165301023.1">
    <property type="nucleotide sequence ID" value="NZ_JAAKZZ010000297.1"/>
</dbReference>
<dbReference type="AlphaFoldDB" id="A0A6G4X3G0"/>
<dbReference type="GO" id="GO:0016491">
    <property type="term" value="F:oxidoreductase activity"/>
    <property type="evidence" value="ECO:0007669"/>
    <property type="project" value="UniProtKB-KW"/>
</dbReference>
<evidence type="ECO:0000313" key="3">
    <source>
        <dbReference type="Proteomes" id="UP000477722"/>
    </source>
</evidence>
<evidence type="ECO:0000256" key="1">
    <source>
        <dbReference type="ARBA" id="ARBA00023002"/>
    </source>
</evidence>
<gene>
    <name evidence="2" type="ORF">G5C65_24150</name>
</gene>
<protein>
    <submittedName>
        <fullName evidence="2">(2Fe-2S)-binding protein</fullName>
    </submittedName>
</protein>
<dbReference type="InterPro" id="IPR036010">
    <property type="entry name" value="2Fe-2S_ferredoxin-like_sf"/>
</dbReference>
<accession>A0A6G4X3G0</accession>